<dbReference type="InterPro" id="IPR011006">
    <property type="entry name" value="CheY-like_superfamily"/>
</dbReference>
<dbReference type="Gene3D" id="3.40.50.2300">
    <property type="match status" value="1"/>
</dbReference>
<feature type="region of interest" description="Disordered" evidence="6">
    <location>
        <begin position="1"/>
        <end position="24"/>
    </location>
</feature>
<dbReference type="PRINTS" id="PR00038">
    <property type="entry name" value="HTHLUXR"/>
</dbReference>
<dbReference type="GO" id="GO:0006355">
    <property type="term" value="P:regulation of DNA-templated transcription"/>
    <property type="evidence" value="ECO:0007669"/>
    <property type="project" value="InterPro"/>
</dbReference>
<evidence type="ECO:0000256" key="3">
    <source>
        <dbReference type="ARBA" id="ARBA00023125"/>
    </source>
</evidence>
<organism evidence="9 10">
    <name type="scientific">Nocardioides immobilis</name>
    <dbReference type="NCBI Taxonomy" id="2049295"/>
    <lineage>
        <taxon>Bacteria</taxon>
        <taxon>Bacillati</taxon>
        <taxon>Actinomycetota</taxon>
        <taxon>Actinomycetes</taxon>
        <taxon>Propionibacteriales</taxon>
        <taxon>Nocardioidaceae</taxon>
        <taxon>Nocardioides</taxon>
    </lineage>
</organism>
<dbReference type="GO" id="GO:0003677">
    <property type="term" value="F:DNA binding"/>
    <property type="evidence" value="ECO:0007669"/>
    <property type="project" value="UniProtKB-KW"/>
</dbReference>
<evidence type="ECO:0000256" key="6">
    <source>
        <dbReference type="SAM" id="MobiDB-lite"/>
    </source>
</evidence>
<dbReference type="InterPro" id="IPR001789">
    <property type="entry name" value="Sig_transdc_resp-reg_receiver"/>
</dbReference>
<dbReference type="OrthoDB" id="9808843at2"/>
<dbReference type="InterPro" id="IPR016032">
    <property type="entry name" value="Sig_transdc_resp-reg_C-effctor"/>
</dbReference>
<feature type="domain" description="Response regulatory" evidence="8">
    <location>
        <begin position="37"/>
        <end position="153"/>
    </location>
</feature>
<dbReference type="EMBL" id="QXGH01000031">
    <property type="protein sequence ID" value="RHW24581.1"/>
    <property type="molecule type" value="Genomic_DNA"/>
</dbReference>
<keyword evidence="10" id="KW-1185">Reference proteome</keyword>
<dbReference type="PANTHER" id="PTHR43214">
    <property type="entry name" value="TWO-COMPONENT RESPONSE REGULATOR"/>
    <property type="match status" value="1"/>
</dbReference>
<dbReference type="SMART" id="SM00448">
    <property type="entry name" value="REC"/>
    <property type="match status" value="1"/>
</dbReference>
<name>A0A417XWD4_9ACTN</name>
<dbReference type="AlphaFoldDB" id="A0A417XWD4"/>
<dbReference type="PROSITE" id="PS50043">
    <property type="entry name" value="HTH_LUXR_2"/>
    <property type="match status" value="1"/>
</dbReference>
<dbReference type="SUPFAM" id="SSF52172">
    <property type="entry name" value="CheY-like"/>
    <property type="match status" value="1"/>
</dbReference>
<keyword evidence="2" id="KW-0805">Transcription regulation</keyword>
<protein>
    <submittedName>
        <fullName evidence="9">DNA-binding response regulator</fullName>
    </submittedName>
</protein>
<dbReference type="CDD" id="cd06170">
    <property type="entry name" value="LuxR_C_like"/>
    <property type="match status" value="1"/>
</dbReference>
<reference evidence="9 10" key="1">
    <citation type="submission" date="2018-09" db="EMBL/GenBank/DDBJ databases">
        <title>Genome sequencing of Nocardioides immobilis CCTCC AB 2017083 for comparison to Nocardioides silvaticus.</title>
        <authorList>
            <person name="Li C."/>
            <person name="Wang G."/>
        </authorList>
    </citation>
    <scope>NUCLEOTIDE SEQUENCE [LARGE SCALE GENOMIC DNA]</scope>
    <source>
        <strain evidence="9 10">CCTCC AB 2017083</strain>
    </source>
</reference>
<feature type="modified residue" description="4-aspartylphosphate" evidence="5">
    <location>
        <position position="88"/>
    </location>
</feature>
<evidence type="ECO:0000259" key="7">
    <source>
        <dbReference type="PROSITE" id="PS50043"/>
    </source>
</evidence>
<dbReference type="PROSITE" id="PS50110">
    <property type="entry name" value="RESPONSE_REGULATORY"/>
    <property type="match status" value="1"/>
</dbReference>
<dbReference type="Pfam" id="PF00072">
    <property type="entry name" value="Response_reg"/>
    <property type="match status" value="1"/>
</dbReference>
<dbReference type="Pfam" id="PF00196">
    <property type="entry name" value="GerE"/>
    <property type="match status" value="1"/>
</dbReference>
<evidence type="ECO:0000313" key="9">
    <source>
        <dbReference type="EMBL" id="RHW24581.1"/>
    </source>
</evidence>
<evidence type="ECO:0000256" key="1">
    <source>
        <dbReference type="ARBA" id="ARBA00022553"/>
    </source>
</evidence>
<dbReference type="CDD" id="cd17535">
    <property type="entry name" value="REC_NarL-like"/>
    <property type="match status" value="1"/>
</dbReference>
<dbReference type="InterPro" id="IPR000792">
    <property type="entry name" value="Tscrpt_reg_LuxR_C"/>
</dbReference>
<accession>A0A417XWD4</accession>
<dbReference type="SMART" id="SM00421">
    <property type="entry name" value="HTH_LUXR"/>
    <property type="match status" value="1"/>
</dbReference>
<feature type="domain" description="HTH luxR-type" evidence="7">
    <location>
        <begin position="177"/>
        <end position="242"/>
    </location>
</feature>
<dbReference type="SUPFAM" id="SSF46894">
    <property type="entry name" value="C-terminal effector domain of the bipartite response regulators"/>
    <property type="match status" value="1"/>
</dbReference>
<dbReference type="PANTHER" id="PTHR43214:SF24">
    <property type="entry name" value="TRANSCRIPTIONAL REGULATORY PROTEIN NARL-RELATED"/>
    <property type="match status" value="1"/>
</dbReference>
<sequence>MAARPEPASPRSRSGRSTAPVLATGHSEAVAGKEPIRVYLAAQYDIVRSGLFSLLEAELDIAVVGQSGLASVALPQILELRPDVAVLDARLPDGSGLGLCRAIRAADPAIRGLILAGRRDDDAIATAMLAGAAGYMLEQINASSLVNGIRLVASGHSVVDWSVPASVVEHVALHKRSLQVVADLTPQQRKILFLIAEGLTNREIAARLYLAEKTVKNHVTALLSRLGVAHRTQAAMMAATWARAESATRTYDDAG</sequence>
<dbReference type="InterPro" id="IPR058245">
    <property type="entry name" value="NreC/VraR/RcsB-like_REC"/>
</dbReference>
<gene>
    <name evidence="9" type="ORF">D0Z08_23990</name>
</gene>
<dbReference type="InterPro" id="IPR039420">
    <property type="entry name" value="WalR-like"/>
</dbReference>
<evidence type="ECO:0000256" key="5">
    <source>
        <dbReference type="PROSITE-ProRule" id="PRU00169"/>
    </source>
</evidence>
<evidence type="ECO:0000313" key="10">
    <source>
        <dbReference type="Proteomes" id="UP000283644"/>
    </source>
</evidence>
<dbReference type="GO" id="GO:0000160">
    <property type="term" value="P:phosphorelay signal transduction system"/>
    <property type="evidence" value="ECO:0007669"/>
    <property type="project" value="InterPro"/>
</dbReference>
<evidence type="ECO:0000256" key="2">
    <source>
        <dbReference type="ARBA" id="ARBA00023015"/>
    </source>
</evidence>
<keyword evidence="1 5" id="KW-0597">Phosphoprotein</keyword>
<keyword evidence="4" id="KW-0804">Transcription</keyword>
<keyword evidence="3 9" id="KW-0238">DNA-binding</keyword>
<comment type="caution">
    <text evidence="9">The sequence shown here is derived from an EMBL/GenBank/DDBJ whole genome shotgun (WGS) entry which is preliminary data.</text>
</comment>
<dbReference type="PROSITE" id="PS00622">
    <property type="entry name" value="HTH_LUXR_1"/>
    <property type="match status" value="1"/>
</dbReference>
<dbReference type="Proteomes" id="UP000283644">
    <property type="component" value="Unassembled WGS sequence"/>
</dbReference>
<evidence type="ECO:0000259" key="8">
    <source>
        <dbReference type="PROSITE" id="PS50110"/>
    </source>
</evidence>
<proteinExistence type="predicted"/>
<evidence type="ECO:0000256" key="4">
    <source>
        <dbReference type="ARBA" id="ARBA00023163"/>
    </source>
</evidence>